<protein>
    <submittedName>
        <fullName evidence="2">Uncharacterized protein</fullName>
    </submittedName>
</protein>
<accession>A0A6P0HDN6</accession>
<dbReference type="RefSeq" id="WP_163770271.1">
    <property type="nucleotide sequence ID" value="NZ_JAAGXA010000001.1"/>
</dbReference>
<comment type="caution">
    <text evidence="2">The sequence shown here is derived from an EMBL/GenBank/DDBJ whole genome shotgun (WGS) entry which is preliminary data.</text>
</comment>
<keyword evidence="3" id="KW-1185">Reference proteome</keyword>
<name>A0A6P0HDN6_9ACTN</name>
<evidence type="ECO:0000313" key="2">
    <source>
        <dbReference type="EMBL" id="NEN76922.1"/>
    </source>
</evidence>
<reference evidence="2 3" key="1">
    <citation type="journal article" date="2014" name="Int. J. Syst. Evol. Microbiol.">
        <title>Nocardioides zeae sp. nov., isolated from the stem of Zea mays.</title>
        <authorList>
            <person name="Glaeser S.P."/>
            <person name="McInroy J.A."/>
            <person name="Busse H.J."/>
            <person name="Kampfer P."/>
        </authorList>
    </citation>
    <scope>NUCLEOTIDE SEQUENCE [LARGE SCALE GENOMIC DNA]</scope>
    <source>
        <strain evidence="2 3">JCM 30728</strain>
    </source>
</reference>
<feature type="region of interest" description="Disordered" evidence="1">
    <location>
        <begin position="1"/>
        <end position="29"/>
    </location>
</feature>
<dbReference type="EMBL" id="JAAGXA010000001">
    <property type="protein sequence ID" value="NEN76922.1"/>
    <property type="molecule type" value="Genomic_DNA"/>
</dbReference>
<evidence type="ECO:0000256" key="1">
    <source>
        <dbReference type="SAM" id="MobiDB-lite"/>
    </source>
</evidence>
<dbReference type="AlphaFoldDB" id="A0A6P0HDN6"/>
<proteinExistence type="predicted"/>
<evidence type="ECO:0000313" key="3">
    <source>
        <dbReference type="Proteomes" id="UP000468687"/>
    </source>
</evidence>
<dbReference type="Proteomes" id="UP000468687">
    <property type="component" value="Unassembled WGS sequence"/>
</dbReference>
<organism evidence="2 3">
    <name type="scientific">Nocardioides zeae</name>
    <dbReference type="NCBI Taxonomy" id="1457234"/>
    <lineage>
        <taxon>Bacteria</taxon>
        <taxon>Bacillati</taxon>
        <taxon>Actinomycetota</taxon>
        <taxon>Actinomycetes</taxon>
        <taxon>Propionibacteriales</taxon>
        <taxon>Nocardioidaceae</taxon>
        <taxon>Nocardioides</taxon>
    </lineage>
</organism>
<sequence>MGEHVRSSDLGDGPRSSHPSSAVPPPPQRRAIGCRHLQAAADPRQLDLELAGTELVVGLHLTRDLPFSSADLAQLDQLAAHIAAVTVAGAPTTADTTSALARHPAEVLEDCLDLLDRMPRASTAERMTAAARACFQGTGLAGWWVARVDGDSVVGVSQGPDEARLRAEDAAGVIVLQRMPLDFLTAEPTLARVLEGGSYAGPLLATPFRDAYERLGVTGLVCAGGYDPDAHQWLLAVCDDSGQELPAVWRLLVSAVTQAALGMPGTGRSR</sequence>
<gene>
    <name evidence="2" type="ORF">G3T38_01385</name>
</gene>